<organism evidence="2 3">
    <name type="scientific">Aquilegia coerulea</name>
    <name type="common">Rocky mountain columbine</name>
    <dbReference type="NCBI Taxonomy" id="218851"/>
    <lineage>
        <taxon>Eukaryota</taxon>
        <taxon>Viridiplantae</taxon>
        <taxon>Streptophyta</taxon>
        <taxon>Embryophyta</taxon>
        <taxon>Tracheophyta</taxon>
        <taxon>Spermatophyta</taxon>
        <taxon>Magnoliopsida</taxon>
        <taxon>Ranunculales</taxon>
        <taxon>Ranunculaceae</taxon>
        <taxon>Thalictroideae</taxon>
        <taxon>Aquilegia</taxon>
    </lineage>
</organism>
<dbReference type="Gene3D" id="3.10.450.50">
    <property type="match status" value="1"/>
</dbReference>
<evidence type="ECO:0000259" key="1">
    <source>
        <dbReference type="Pfam" id="PF12680"/>
    </source>
</evidence>
<protein>
    <recommendedName>
        <fullName evidence="1">SnoaL-like domain-containing protein</fullName>
    </recommendedName>
</protein>
<dbReference type="InterPro" id="IPR037401">
    <property type="entry name" value="SnoaL-like"/>
</dbReference>
<evidence type="ECO:0000313" key="2">
    <source>
        <dbReference type="EMBL" id="PIA34262.1"/>
    </source>
</evidence>
<keyword evidence="3" id="KW-1185">Reference proteome</keyword>
<dbReference type="PANTHER" id="PTHR33698:SF1">
    <property type="entry name" value="NUCLEAR TRANSPORT FACTOR 2 (NTF2) FAMILY PROTEIN"/>
    <property type="match status" value="1"/>
</dbReference>
<name>A0A2G5CSJ8_AQUCA</name>
<dbReference type="OrthoDB" id="1886670at2759"/>
<proteinExistence type="predicted"/>
<dbReference type="SUPFAM" id="SSF54427">
    <property type="entry name" value="NTF2-like"/>
    <property type="match status" value="1"/>
</dbReference>
<dbReference type="PANTHER" id="PTHR33698">
    <property type="entry name" value="NUCLEAR TRANSPORT FACTOR 2 (NTF2)-LIKE PROTEIN"/>
    <property type="match status" value="1"/>
</dbReference>
<gene>
    <name evidence="2" type="ORF">AQUCO_03800091v1</name>
</gene>
<accession>A0A2G5CSJ8</accession>
<reference evidence="2 3" key="1">
    <citation type="submission" date="2017-09" db="EMBL/GenBank/DDBJ databases">
        <title>WGS assembly of Aquilegia coerulea Goldsmith.</title>
        <authorList>
            <person name="Hodges S."/>
            <person name="Kramer E."/>
            <person name="Nordborg M."/>
            <person name="Tomkins J."/>
            <person name="Borevitz J."/>
            <person name="Derieg N."/>
            <person name="Yan J."/>
            <person name="Mihaltcheva S."/>
            <person name="Hayes R.D."/>
            <person name="Rokhsar D."/>
        </authorList>
    </citation>
    <scope>NUCLEOTIDE SEQUENCE [LARGE SCALE GENOMIC DNA]</scope>
    <source>
        <strain evidence="3">cv. Goldsmith</strain>
    </source>
</reference>
<evidence type="ECO:0000313" key="3">
    <source>
        <dbReference type="Proteomes" id="UP000230069"/>
    </source>
</evidence>
<dbReference type="EMBL" id="KZ305055">
    <property type="protein sequence ID" value="PIA34262.1"/>
    <property type="molecule type" value="Genomic_DNA"/>
</dbReference>
<dbReference type="InterPro" id="IPR032710">
    <property type="entry name" value="NTF2-like_dom_sf"/>
</dbReference>
<dbReference type="Pfam" id="PF12680">
    <property type="entry name" value="SnoaL_2"/>
    <property type="match status" value="1"/>
</dbReference>
<dbReference type="AlphaFoldDB" id="A0A2G5CSJ8"/>
<sequence>MATICLPSPIHRRGIQIVNTKCFPCQTTRKIYSSFNWKKKNVVHKPYNKQRLIMSSVSRVDQPQPSRFTTTDVVVQFYDCINDKNLKMINELISDDCCFEDYSFIQPFHGKKEVAHFYEDLTECMGKNVKFIIQSVCQGDNLSVAISWHLEWKGKHIPFTRGCSFYECSKQGDKLLIEHARAIIESPIKPGSLVLTVLKVVSYLFDEFPGVTEKFLQKPQVILQFLQKIYSIFLEPFIHPVLECYINLGKFIARILGYMFNILIHMLRILLK</sequence>
<dbReference type="InParanoid" id="A0A2G5CSJ8"/>
<feature type="domain" description="SnoaL-like" evidence="1">
    <location>
        <begin position="74"/>
        <end position="171"/>
    </location>
</feature>
<dbReference type="Proteomes" id="UP000230069">
    <property type="component" value="Unassembled WGS sequence"/>
</dbReference>